<name>A0A450RXE1_9GAMM</name>
<dbReference type="PANTHER" id="PTHR38784:SF1">
    <property type="entry name" value="SUCROSE PHOSPHORYLASE"/>
    <property type="match status" value="1"/>
</dbReference>
<dbReference type="EMBL" id="CAADFD010000023">
    <property type="protein sequence ID" value="VFJ55583.1"/>
    <property type="molecule type" value="Genomic_DNA"/>
</dbReference>
<keyword evidence="1" id="KW-0328">Glycosyltransferase</keyword>
<evidence type="ECO:0000256" key="2">
    <source>
        <dbReference type="ARBA" id="ARBA00022679"/>
    </source>
</evidence>
<dbReference type="AlphaFoldDB" id="A0A450RXE1"/>
<sequence length="618" mass="71375">MRQSTDDSTSFHNLPIISQDDEKLEIYVAMNTEAKKNKSNELPKGVMFNAYPDSIGRNLTDIVRMLKRPEFKDVFSLFYILPTFFNSDLDRGFSIIDYDLNQELVSRENLEDLDRLDIMFKFDLVLNHLSVGSPQFQDMLKYGDESEYKDFFIDWNEFWHAEGEMGPDDYVIPNDDHLQKLFMRKPGLPILKVRFPDGSERPYWNTFYQEVTYSDVSPEDLLQTPWGKELSQEVAEKIAAIVNETLHRKADISKIDLGSFNHHKDDVISFLEQNRNYLGQMDLNAKSEKVWDFYDETLKKLRDHGGRMIRLDAFAYLHKKPGMSNFFNKPGTWKYLERLKEIAEKHDLILLPEIHSEYGNGLHEEVASEGFPIYDFFFPGLVIDALDRGTNKHLLRWIEEIFEKDLKTVNMLGCHDGIPVLDLKAGKDMHGTPRAGLLSDEELDATMERIMDRGGRVKSLYGPDGKKISYYQINATFFSALGEDETKLRLARAIQMFMPGIPQVWYLDLFAGKNDYAAADKGGAAGHKEINRTTLATGDIEQGLKRIVVRDQLQIMRLRNTSPAFDGELEIHDTEEHILHLTWRNRNHTATLMADLRTACFSITKKDDADQESSLMCR</sequence>
<dbReference type="InterPro" id="IPR045857">
    <property type="entry name" value="O16G_dom_2"/>
</dbReference>
<dbReference type="PANTHER" id="PTHR38784">
    <property type="entry name" value="SUCROSE PHOSPHORYLASE"/>
    <property type="match status" value="1"/>
</dbReference>
<accession>A0A450RXE1</accession>
<dbReference type="Gene3D" id="3.20.20.80">
    <property type="entry name" value="Glycosidases"/>
    <property type="match status" value="1"/>
</dbReference>
<protein>
    <submittedName>
        <fullName evidence="3">Maltooligosyl trehalose synthase</fullName>
    </submittedName>
</protein>
<evidence type="ECO:0000313" key="3">
    <source>
        <dbReference type="EMBL" id="VFJ43792.1"/>
    </source>
</evidence>
<dbReference type="SUPFAM" id="SSF51445">
    <property type="entry name" value="(Trans)glycosidases"/>
    <property type="match status" value="1"/>
</dbReference>
<reference evidence="3" key="1">
    <citation type="submission" date="2019-02" db="EMBL/GenBank/DDBJ databases">
        <authorList>
            <person name="Gruber-Vodicka R. H."/>
            <person name="Seah K. B. B."/>
        </authorList>
    </citation>
    <scope>NUCLEOTIDE SEQUENCE</scope>
    <source>
        <strain evidence="4">BECK_BZ106</strain>
        <strain evidence="3">BECK_BZ15</strain>
    </source>
</reference>
<gene>
    <name evidence="3" type="ORF">BECKFW1821A_GA0114235_100522</name>
    <name evidence="4" type="ORF">BECKFW1821B_GA0114236_102335</name>
</gene>
<evidence type="ECO:0000313" key="4">
    <source>
        <dbReference type="EMBL" id="VFJ55583.1"/>
    </source>
</evidence>
<keyword evidence="2" id="KW-0808">Transferase</keyword>
<organism evidence="3">
    <name type="scientific">Candidatus Kentrum sp. FW</name>
    <dbReference type="NCBI Taxonomy" id="2126338"/>
    <lineage>
        <taxon>Bacteria</taxon>
        <taxon>Pseudomonadati</taxon>
        <taxon>Pseudomonadota</taxon>
        <taxon>Gammaproteobacteria</taxon>
        <taxon>Candidatus Kentrum</taxon>
    </lineage>
</organism>
<proteinExistence type="predicted"/>
<dbReference type="Gene3D" id="3.90.400.10">
    <property type="entry name" value="Oligo-1,6-glucosidase, Domain 2"/>
    <property type="match status" value="1"/>
</dbReference>
<dbReference type="InterPro" id="IPR017853">
    <property type="entry name" value="GH"/>
</dbReference>
<evidence type="ECO:0000256" key="1">
    <source>
        <dbReference type="ARBA" id="ARBA00022676"/>
    </source>
</evidence>
<dbReference type="EMBL" id="CAADEW010000005">
    <property type="protein sequence ID" value="VFJ43792.1"/>
    <property type="molecule type" value="Genomic_DNA"/>
</dbReference>
<dbReference type="GO" id="GO:0016757">
    <property type="term" value="F:glycosyltransferase activity"/>
    <property type="evidence" value="ECO:0007669"/>
    <property type="project" value="UniProtKB-KW"/>
</dbReference>